<protein>
    <submittedName>
        <fullName evidence="1">Immunity protein 26</fullName>
    </submittedName>
</protein>
<name>A0A1M6Z6Z1_9FLAO</name>
<accession>A0A1M6Z6Z1</accession>
<sequence length="161" mass="18890">MNKFKITPGEIFCIPLFMPKDDWKLKIKLSDEDLDKDFAFGRVIETSSSVLVEIFNKISSSKIDINEIVNSGIMFSPVQVFWDGIIKKRWRIIAQTENYDKYKDSNYNNLKLAFGLDGDFRLRDLSTAKEISISREELTQYEYSTVWFPIDLENRIIKNIQ</sequence>
<gene>
    <name evidence="1" type="ORF">SAMN05444484_101899</name>
</gene>
<reference evidence="2" key="1">
    <citation type="submission" date="2016-11" db="EMBL/GenBank/DDBJ databases">
        <authorList>
            <person name="Varghese N."/>
            <person name="Submissions S."/>
        </authorList>
    </citation>
    <scope>NUCLEOTIDE SEQUENCE [LARGE SCALE GENOMIC DNA]</scope>
    <source>
        <strain evidence="2">DSM 24724</strain>
    </source>
</reference>
<proteinExistence type="predicted"/>
<dbReference type="EMBL" id="FRBT01000001">
    <property type="protein sequence ID" value="SHL26201.1"/>
    <property type="molecule type" value="Genomic_DNA"/>
</dbReference>
<organism evidence="1 2">
    <name type="scientific">Flavobacterium chilense</name>
    <dbReference type="NCBI Taxonomy" id="946677"/>
    <lineage>
        <taxon>Bacteria</taxon>
        <taxon>Pseudomonadati</taxon>
        <taxon>Bacteroidota</taxon>
        <taxon>Flavobacteriia</taxon>
        <taxon>Flavobacteriales</taxon>
        <taxon>Flavobacteriaceae</taxon>
        <taxon>Flavobacterium</taxon>
    </lineage>
</organism>
<evidence type="ECO:0000313" key="2">
    <source>
        <dbReference type="Proteomes" id="UP000184028"/>
    </source>
</evidence>
<dbReference type="AlphaFoldDB" id="A0A1M6Z6Z1"/>
<dbReference type="Proteomes" id="UP000184028">
    <property type="component" value="Unassembled WGS sequence"/>
</dbReference>
<dbReference type="Pfam" id="PF15428">
    <property type="entry name" value="Imm26"/>
    <property type="match status" value="1"/>
</dbReference>
<keyword evidence="2" id="KW-1185">Reference proteome</keyword>
<dbReference type="InterPro" id="IPR029278">
    <property type="entry name" value="Imm26"/>
</dbReference>
<dbReference type="STRING" id="946677.SAMN05444484_101899"/>
<dbReference type="RefSeq" id="WP_068841278.1">
    <property type="nucleotide sequence ID" value="NZ_FRBT01000001.1"/>
</dbReference>
<evidence type="ECO:0000313" key="1">
    <source>
        <dbReference type="EMBL" id="SHL26201.1"/>
    </source>
</evidence>
<dbReference type="OrthoDB" id="8657476at2"/>